<proteinExistence type="inferred from homology"/>
<sequence length="292" mass="32614">MSSAAHVHSVAVSGFGEGTNDLYDRARPSYPASSLDYIYKTIGDKPGLTVVEPGSGTGIFSRLLLAPATPEYPSFNLKTLVSVEPSSGMRGAWERGLAKVPQDALEGGVDARTVDGGFDDLTKTGLDKGLADAVIIAQAWHWCPDHEKALTEIASALKPGAPLVLIWNLESNEDAWNHKLREYYQAYDLGTPQYYRGLWRAMFDSKAYKELFQPAEEKQFSWTIGMTEDQVVDRLFSKSYLTEAHLNGDKRVQFEKDVRKIISDGPHEWIDEKNGIFKYKYNTDVVVIRKAE</sequence>
<dbReference type="GO" id="GO:0032259">
    <property type="term" value="P:methylation"/>
    <property type="evidence" value="ECO:0007669"/>
    <property type="project" value="UniProtKB-KW"/>
</dbReference>
<dbReference type="SUPFAM" id="SSF53335">
    <property type="entry name" value="S-adenosyl-L-methionine-dependent methyltransferases"/>
    <property type="match status" value="1"/>
</dbReference>
<dbReference type="Pfam" id="PF08241">
    <property type="entry name" value="Methyltransf_11"/>
    <property type="match status" value="1"/>
</dbReference>
<evidence type="ECO:0000313" key="5">
    <source>
        <dbReference type="EMBL" id="RSH86153.1"/>
    </source>
</evidence>
<organism evidence="5 6">
    <name type="scientific">Apiotrichum porosum</name>
    <dbReference type="NCBI Taxonomy" id="105984"/>
    <lineage>
        <taxon>Eukaryota</taxon>
        <taxon>Fungi</taxon>
        <taxon>Dikarya</taxon>
        <taxon>Basidiomycota</taxon>
        <taxon>Agaricomycotina</taxon>
        <taxon>Tremellomycetes</taxon>
        <taxon>Trichosporonales</taxon>
        <taxon>Trichosporonaceae</taxon>
        <taxon>Apiotrichum</taxon>
    </lineage>
</organism>
<comment type="caution">
    <text evidence="5">The sequence shown here is derived from an EMBL/GenBank/DDBJ whole genome shotgun (WGS) entry which is preliminary data.</text>
</comment>
<evidence type="ECO:0000256" key="1">
    <source>
        <dbReference type="ARBA" id="ARBA00008361"/>
    </source>
</evidence>
<evidence type="ECO:0000256" key="3">
    <source>
        <dbReference type="ARBA" id="ARBA00022679"/>
    </source>
</evidence>
<name>A0A427Y4Z3_9TREE</name>
<keyword evidence="6" id="KW-1185">Reference proteome</keyword>
<dbReference type="Gene3D" id="3.40.50.150">
    <property type="entry name" value="Vaccinia Virus protein VP39"/>
    <property type="match status" value="1"/>
</dbReference>
<evidence type="ECO:0000259" key="4">
    <source>
        <dbReference type="Pfam" id="PF08241"/>
    </source>
</evidence>
<dbReference type="CDD" id="cd02440">
    <property type="entry name" value="AdoMet_MTases"/>
    <property type="match status" value="1"/>
</dbReference>
<evidence type="ECO:0000313" key="6">
    <source>
        <dbReference type="Proteomes" id="UP000279236"/>
    </source>
</evidence>
<dbReference type="PANTHER" id="PTHR44942:SF4">
    <property type="entry name" value="METHYLTRANSFERASE TYPE 11 DOMAIN-CONTAINING PROTEIN"/>
    <property type="match status" value="1"/>
</dbReference>
<dbReference type="PANTHER" id="PTHR44942">
    <property type="entry name" value="METHYLTRANSF_11 DOMAIN-CONTAINING PROTEIN"/>
    <property type="match status" value="1"/>
</dbReference>
<dbReference type="EMBL" id="RSCE01000002">
    <property type="protein sequence ID" value="RSH86153.1"/>
    <property type="molecule type" value="Genomic_DNA"/>
</dbReference>
<dbReference type="RefSeq" id="XP_028478938.1">
    <property type="nucleotide sequence ID" value="XM_028619966.1"/>
</dbReference>
<keyword evidence="3" id="KW-0808">Transferase</keyword>
<keyword evidence="2" id="KW-0489">Methyltransferase</keyword>
<feature type="domain" description="Methyltransferase type 11" evidence="4">
    <location>
        <begin position="52"/>
        <end position="164"/>
    </location>
</feature>
<protein>
    <recommendedName>
        <fullName evidence="4">Methyltransferase type 11 domain-containing protein</fullName>
    </recommendedName>
</protein>
<dbReference type="AlphaFoldDB" id="A0A427Y4Z3"/>
<dbReference type="STRING" id="105984.A0A427Y4Z3"/>
<dbReference type="InterPro" id="IPR051052">
    <property type="entry name" value="Diverse_substrate_MTase"/>
</dbReference>
<dbReference type="InterPro" id="IPR029063">
    <property type="entry name" value="SAM-dependent_MTases_sf"/>
</dbReference>
<dbReference type="GO" id="GO:0008757">
    <property type="term" value="F:S-adenosylmethionine-dependent methyltransferase activity"/>
    <property type="evidence" value="ECO:0007669"/>
    <property type="project" value="InterPro"/>
</dbReference>
<dbReference type="Proteomes" id="UP000279236">
    <property type="component" value="Unassembled WGS sequence"/>
</dbReference>
<dbReference type="OrthoDB" id="66144at2759"/>
<dbReference type="InterPro" id="IPR013216">
    <property type="entry name" value="Methyltransf_11"/>
</dbReference>
<dbReference type="GeneID" id="39588927"/>
<reference evidence="5 6" key="1">
    <citation type="submission" date="2018-11" db="EMBL/GenBank/DDBJ databases">
        <title>Genome sequence of Apiotrichum porosum DSM 27194.</title>
        <authorList>
            <person name="Aliyu H."/>
            <person name="Gorte O."/>
            <person name="Ochsenreither K."/>
        </authorList>
    </citation>
    <scope>NUCLEOTIDE SEQUENCE [LARGE SCALE GENOMIC DNA]</scope>
    <source>
        <strain evidence="5 6">DSM 27194</strain>
    </source>
</reference>
<accession>A0A427Y4Z3</accession>
<comment type="similarity">
    <text evidence="1">Belongs to the methyltransferase superfamily.</text>
</comment>
<gene>
    <name evidence="5" type="ORF">EHS24_004384</name>
</gene>
<evidence type="ECO:0000256" key="2">
    <source>
        <dbReference type="ARBA" id="ARBA00022603"/>
    </source>
</evidence>